<keyword evidence="2" id="KW-1185">Reference proteome</keyword>
<dbReference type="AlphaFoldDB" id="A0A2X3L3D1"/>
<dbReference type="Gene3D" id="1.10.10.580">
    <property type="entry name" value="Structural maintenance of chromosome 1. Chain E"/>
    <property type="match status" value="1"/>
</dbReference>
<reference evidence="2" key="1">
    <citation type="submission" date="2018-05" db="EMBL/GenBank/DDBJ databases">
        <authorList>
            <person name="Hao L."/>
        </authorList>
    </citation>
    <scope>NUCLEOTIDE SEQUENCE [LARGE SCALE GENOMIC DNA]</scope>
</reference>
<accession>A0A2X3L3D1</accession>
<protein>
    <submittedName>
        <fullName evidence="1">ScpA/B protein</fullName>
    </submittedName>
</protein>
<dbReference type="Proteomes" id="UP000249818">
    <property type="component" value="Chromosome BARAN1"/>
</dbReference>
<dbReference type="RefSeq" id="WP_122031700.1">
    <property type="nucleotide sequence ID" value="NZ_LS483254.1"/>
</dbReference>
<gene>
    <name evidence="1" type="ORF">BARAN1_1298</name>
</gene>
<name>A0A2X3L3D1_9BACT</name>
<evidence type="ECO:0000313" key="1">
    <source>
        <dbReference type="EMBL" id="SQD93320.1"/>
    </source>
</evidence>
<dbReference type="KEGG" id="bana:BARAN1_1298"/>
<sequence>MPELEILEPQSFSKADWESLFRGLIVDLDPWAFDLVDLIGRFRAYMAERDLAFAVPGRMVLASSVLLRMKSEWVKEGGAPPTVEEAVEEVAAELAAEEAPVYIAPELRLPLRRGPRGRVTVGDLGRALRAALAAERRRISAEPEFSPDDLGFDLNEEAFTDRAQKLLRALLSLVNGNRVIPFHAVAGGEPREKVARLMELLHLDAEGKVRLVQEEFLGEILIEVPDGSQSPR</sequence>
<organism evidence="1 2">
    <name type="scientific">Candidatus Bipolaricaulis anaerobius</name>
    <dbReference type="NCBI Taxonomy" id="2026885"/>
    <lineage>
        <taxon>Bacteria</taxon>
        <taxon>Candidatus Bipolaricaulota</taxon>
        <taxon>Candidatus Bipolaricaulia</taxon>
        <taxon>Candidatus Bipolaricaulales</taxon>
        <taxon>Candidatus Bipolaricaulaceae</taxon>
        <taxon>Candidatus Bipolaricaulis</taxon>
    </lineage>
</organism>
<dbReference type="InterPro" id="IPR023093">
    <property type="entry name" value="ScpA-like_C"/>
</dbReference>
<evidence type="ECO:0000313" key="2">
    <source>
        <dbReference type="Proteomes" id="UP000249818"/>
    </source>
</evidence>
<proteinExistence type="predicted"/>
<dbReference type="EMBL" id="LS483254">
    <property type="protein sequence ID" value="SQD93320.1"/>
    <property type="molecule type" value="Genomic_DNA"/>
</dbReference>